<keyword evidence="2" id="KW-1185">Reference proteome</keyword>
<accession>A0A8X6WFA2</accession>
<dbReference type="InterPro" id="IPR036397">
    <property type="entry name" value="RNaseH_sf"/>
</dbReference>
<dbReference type="Proteomes" id="UP000887159">
    <property type="component" value="Unassembled WGS sequence"/>
</dbReference>
<evidence type="ECO:0000313" key="2">
    <source>
        <dbReference type="Proteomes" id="UP000887159"/>
    </source>
</evidence>
<protein>
    <submittedName>
        <fullName evidence="1">Histone-lysine N-methyltransferase SETMAR</fullName>
    </submittedName>
</protein>
<name>A0A8X6WFA2_TRICX</name>
<evidence type="ECO:0000313" key="1">
    <source>
        <dbReference type="EMBL" id="GFY32966.1"/>
    </source>
</evidence>
<reference evidence="1" key="1">
    <citation type="submission" date="2020-08" db="EMBL/GenBank/DDBJ databases">
        <title>Multicomponent nature underlies the extraordinary mechanical properties of spider dragline silk.</title>
        <authorList>
            <person name="Kono N."/>
            <person name="Nakamura H."/>
            <person name="Mori M."/>
            <person name="Yoshida Y."/>
            <person name="Ohtoshi R."/>
            <person name="Malay A.D."/>
            <person name="Moran D.A.P."/>
            <person name="Tomita M."/>
            <person name="Numata K."/>
            <person name="Arakawa K."/>
        </authorList>
    </citation>
    <scope>NUCLEOTIDE SEQUENCE</scope>
</reference>
<dbReference type="EMBL" id="BMAU01021406">
    <property type="protein sequence ID" value="GFY32966.1"/>
    <property type="molecule type" value="Genomic_DNA"/>
</dbReference>
<dbReference type="PANTHER" id="PTHR46060">
    <property type="entry name" value="MARINER MOS1 TRANSPOSASE-LIKE PROTEIN"/>
    <property type="match status" value="1"/>
</dbReference>
<gene>
    <name evidence="1" type="primary">NCL1_13436</name>
    <name evidence="1" type="ORF">TNCV_2877151</name>
</gene>
<dbReference type="AlphaFoldDB" id="A0A8X6WFA2"/>
<dbReference type="InterPro" id="IPR052709">
    <property type="entry name" value="Transposase-MT_Hybrid"/>
</dbReference>
<dbReference type="PANTHER" id="PTHR46060:SF1">
    <property type="entry name" value="MARINER MOS1 TRANSPOSASE-LIKE PROTEIN"/>
    <property type="match status" value="1"/>
</dbReference>
<dbReference type="GO" id="GO:0003676">
    <property type="term" value="F:nucleic acid binding"/>
    <property type="evidence" value="ECO:0007669"/>
    <property type="project" value="InterPro"/>
</dbReference>
<dbReference type="Gene3D" id="3.30.420.10">
    <property type="entry name" value="Ribonuclease H-like superfamily/Ribonuclease H"/>
    <property type="match status" value="1"/>
</dbReference>
<sequence length="87" mass="10074">MVQLVKRKRPLPRNCFFLHHHNARPHIVCCVLDVLQQNNVEILPYPPYSHDLTPCDFCLLPQLKKPLRGKRFASNKSCVKAAETVLK</sequence>
<proteinExistence type="predicted"/>
<organism evidence="1 2">
    <name type="scientific">Trichonephila clavipes</name>
    <name type="common">Golden silk orbweaver</name>
    <name type="synonym">Nephila clavipes</name>
    <dbReference type="NCBI Taxonomy" id="2585209"/>
    <lineage>
        <taxon>Eukaryota</taxon>
        <taxon>Metazoa</taxon>
        <taxon>Ecdysozoa</taxon>
        <taxon>Arthropoda</taxon>
        <taxon>Chelicerata</taxon>
        <taxon>Arachnida</taxon>
        <taxon>Araneae</taxon>
        <taxon>Araneomorphae</taxon>
        <taxon>Entelegynae</taxon>
        <taxon>Araneoidea</taxon>
        <taxon>Nephilidae</taxon>
        <taxon>Trichonephila</taxon>
    </lineage>
</organism>
<comment type="caution">
    <text evidence="1">The sequence shown here is derived from an EMBL/GenBank/DDBJ whole genome shotgun (WGS) entry which is preliminary data.</text>
</comment>